<dbReference type="OrthoDB" id="9766402at2"/>
<proteinExistence type="predicted"/>
<gene>
    <name evidence="4" type="ORF">SAJA_03480</name>
</gene>
<keyword evidence="1" id="KW-0285">Flavoprotein</keyword>
<dbReference type="InterPro" id="IPR036188">
    <property type="entry name" value="FAD/NAD-bd_sf"/>
</dbReference>
<organism evidence="4 5">
    <name type="scientific">Salinisphaera japonica YTM-1</name>
    <dbReference type="NCBI Taxonomy" id="1209778"/>
    <lineage>
        <taxon>Bacteria</taxon>
        <taxon>Pseudomonadati</taxon>
        <taxon>Pseudomonadota</taxon>
        <taxon>Gammaproteobacteria</taxon>
        <taxon>Salinisphaerales</taxon>
        <taxon>Salinisphaeraceae</taxon>
        <taxon>Salinisphaera</taxon>
    </lineage>
</organism>
<dbReference type="GO" id="GO:0004499">
    <property type="term" value="F:N,N-dimethylaniline monooxygenase activity"/>
    <property type="evidence" value="ECO:0007669"/>
    <property type="project" value="InterPro"/>
</dbReference>
<dbReference type="EMBL" id="AYKG01000007">
    <property type="protein sequence ID" value="ROO31154.1"/>
    <property type="molecule type" value="Genomic_DNA"/>
</dbReference>
<dbReference type="SUPFAM" id="SSF51905">
    <property type="entry name" value="FAD/NAD(P)-binding domain"/>
    <property type="match status" value="2"/>
</dbReference>
<reference evidence="4 5" key="1">
    <citation type="submission" date="2013-10" db="EMBL/GenBank/DDBJ databases">
        <title>Salinisphaera japonica YTM-1 Genome Sequencing.</title>
        <authorList>
            <person name="Lai Q."/>
            <person name="Li C."/>
            <person name="Shao Z."/>
        </authorList>
    </citation>
    <scope>NUCLEOTIDE SEQUENCE [LARGE SCALE GENOMIC DNA]</scope>
    <source>
        <strain evidence="4 5">YTM-1</strain>
    </source>
</reference>
<protein>
    <submittedName>
        <fullName evidence="4">4-hydroxyacetophenone monooxygenase</fullName>
    </submittedName>
</protein>
<dbReference type="InParanoid" id="A0A423PZM3"/>
<dbReference type="InterPro" id="IPR051209">
    <property type="entry name" value="FAD-bind_Monooxygenase_sf"/>
</dbReference>
<dbReference type="PANTHER" id="PTHR42877">
    <property type="entry name" value="L-ORNITHINE N(5)-MONOOXYGENASE-RELATED"/>
    <property type="match status" value="1"/>
</dbReference>
<dbReference type="Proteomes" id="UP000285310">
    <property type="component" value="Unassembled WGS sequence"/>
</dbReference>
<sequence>MAVTSLFTRLNPLAPKSVDTDMDIAIVGAGFSGLGMAIQLKEAGIENFTILERAAEVGGTWRDNHYPGAACDVASHLYSYSFEQNPNWSRAFGQQPEIFDYIKRTAAKYDLYKHIRFNTSIVKSWFNEDEGRWHAQTADGEELTAQVVVSAVGALSDPAYPKIPGLDDFQGKLMHTAQWDDDYDLGGKRVAVIGSGASAIQVVPEVQKAAAQMTVFQRTPSWIMPKPDRPIPEKEQEEYAERPFKLHKRRFRIYWMSELFAPFIISNKKFFKTQAEKMAKQHIRKQVKDRDFQKAVTPDYAIGCKRILISNDWYPAIQADNAELIADGPAEIKANSIVLKDGREIEIDAIVCATGFKVPSKAAPFQVQGLNGLDMNDAWDDGAEAYKGVAVSGFPNLFFLMGPNTGPSHTSVLAFTEMQMEYIGKAVGHMARNNLKWIDVKKSVQDRFNRGIQKRMENTSWTSGCNSWYLTDSGKNTTLYPGFNWEYRVRLWLFRPSEYHEQPADKSKKNKAA</sequence>
<name>A0A423PZM3_9GAMM</name>
<dbReference type="GO" id="GO:0050661">
    <property type="term" value="F:NADP binding"/>
    <property type="evidence" value="ECO:0007669"/>
    <property type="project" value="InterPro"/>
</dbReference>
<dbReference type="AlphaFoldDB" id="A0A423PZM3"/>
<accession>A0A423PZM3</accession>
<evidence type="ECO:0000313" key="4">
    <source>
        <dbReference type="EMBL" id="ROO31154.1"/>
    </source>
</evidence>
<keyword evidence="5" id="KW-1185">Reference proteome</keyword>
<keyword evidence="3" id="KW-0560">Oxidoreductase</keyword>
<evidence type="ECO:0000256" key="2">
    <source>
        <dbReference type="ARBA" id="ARBA00022827"/>
    </source>
</evidence>
<dbReference type="Gene3D" id="3.50.50.60">
    <property type="entry name" value="FAD/NAD(P)-binding domain"/>
    <property type="match status" value="2"/>
</dbReference>
<dbReference type="GO" id="GO:0050660">
    <property type="term" value="F:flavin adenine dinucleotide binding"/>
    <property type="evidence" value="ECO:0007669"/>
    <property type="project" value="InterPro"/>
</dbReference>
<evidence type="ECO:0000256" key="1">
    <source>
        <dbReference type="ARBA" id="ARBA00022630"/>
    </source>
</evidence>
<keyword evidence="4" id="KW-0503">Monooxygenase</keyword>
<dbReference type="InterPro" id="IPR020946">
    <property type="entry name" value="Flavin_mOase-like"/>
</dbReference>
<evidence type="ECO:0000313" key="5">
    <source>
        <dbReference type="Proteomes" id="UP000285310"/>
    </source>
</evidence>
<dbReference type="RefSeq" id="WP_123657250.1">
    <property type="nucleotide sequence ID" value="NZ_AYKG01000007.1"/>
</dbReference>
<keyword evidence="2" id="KW-0274">FAD</keyword>
<dbReference type="PANTHER" id="PTHR42877:SF4">
    <property type="entry name" value="FAD_NAD(P)-BINDING DOMAIN-CONTAINING PROTEIN-RELATED"/>
    <property type="match status" value="1"/>
</dbReference>
<dbReference type="PRINTS" id="PR00411">
    <property type="entry name" value="PNDRDTASEI"/>
</dbReference>
<dbReference type="Pfam" id="PF00743">
    <property type="entry name" value="FMO-like"/>
    <property type="match status" value="1"/>
</dbReference>
<comment type="caution">
    <text evidence="4">The sequence shown here is derived from an EMBL/GenBank/DDBJ whole genome shotgun (WGS) entry which is preliminary data.</text>
</comment>
<evidence type="ECO:0000256" key="3">
    <source>
        <dbReference type="ARBA" id="ARBA00023002"/>
    </source>
</evidence>